<evidence type="ECO:0000313" key="2">
    <source>
        <dbReference type="EMBL" id="OGZ53076.1"/>
    </source>
</evidence>
<accession>A0A1G2GSA5</accession>
<dbReference type="Proteomes" id="UP000179106">
    <property type="component" value="Unassembled WGS sequence"/>
</dbReference>
<proteinExistence type="predicted"/>
<evidence type="ECO:0000313" key="3">
    <source>
        <dbReference type="Proteomes" id="UP000179106"/>
    </source>
</evidence>
<feature type="coiled-coil region" evidence="1">
    <location>
        <begin position="100"/>
        <end position="127"/>
    </location>
</feature>
<keyword evidence="1" id="KW-0175">Coiled coil</keyword>
<evidence type="ECO:0000256" key="1">
    <source>
        <dbReference type="SAM" id="Coils"/>
    </source>
</evidence>
<gene>
    <name evidence="2" type="ORF">A3B25_03380</name>
</gene>
<dbReference type="AlphaFoldDB" id="A0A1G2GSA5"/>
<reference evidence="2 3" key="1">
    <citation type="journal article" date="2016" name="Nat. Commun.">
        <title>Thousands of microbial genomes shed light on interconnected biogeochemical processes in an aquifer system.</title>
        <authorList>
            <person name="Anantharaman K."/>
            <person name="Brown C.T."/>
            <person name="Hug L.A."/>
            <person name="Sharon I."/>
            <person name="Castelle C.J."/>
            <person name="Probst A.J."/>
            <person name="Thomas B.C."/>
            <person name="Singh A."/>
            <person name="Wilkins M.J."/>
            <person name="Karaoz U."/>
            <person name="Brodie E.L."/>
            <person name="Williams K.H."/>
            <person name="Hubbard S.S."/>
            <person name="Banfield J.F."/>
        </authorList>
    </citation>
    <scope>NUCLEOTIDE SEQUENCE [LARGE SCALE GENOMIC DNA]</scope>
</reference>
<dbReference type="EMBL" id="MHNW01000031">
    <property type="protein sequence ID" value="OGZ53076.1"/>
    <property type="molecule type" value="Genomic_DNA"/>
</dbReference>
<sequence>MLFCFSKPAHSDVQTGENVAQKVCLVNAPPHSPSRLTDGSRGNNLTLATCQHKNRKAKGNNMTAQLHELWNLLAANDQNTLTDTHIHALLESRQTLLLMTEVAKSRLNKELEQLQKYRARKKDLQALPIEELQRMHQEICLCRAVAIEADVADELPDSFFEPPPIDSDQYILSEMLGERKKAKAMAQPS</sequence>
<dbReference type="STRING" id="1802126.A3B25_03380"/>
<protein>
    <submittedName>
        <fullName evidence="2">Uncharacterized protein</fullName>
    </submittedName>
</protein>
<organism evidence="2 3">
    <name type="scientific">Candidatus Ryanbacteria bacterium RIFCSPLOWO2_01_FULL_48_26</name>
    <dbReference type="NCBI Taxonomy" id="1802126"/>
    <lineage>
        <taxon>Bacteria</taxon>
        <taxon>Candidatus Ryaniibacteriota</taxon>
    </lineage>
</organism>
<comment type="caution">
    <text evidence="2">The sequence shown here is derived from an EMBL/GenBank/DDBJ whole genome shotgun (WGS) entry which is preliminary data.</text>
</comment>
<name>A0A1G2GSA5_9BACT</name>